<keyword evidence="4 6" id="KW-1133">Transmembrane helix</keyword>
<reference evidence="7 8" key="1">
    <citation type="submission" date="2018-11" db="EMBL/GenBank/DDBJ databases">
        <authorList>
            <person name="Kleinhagauer T."/>
            <person name="Glaeser S.P."/>
            <person name="Spergser J."/>
            <person name="Ruckert C."/>
            <person name="Kaempfer P."/>
            <person name="Busse H.-J."/>
        </authorList>
    </citation>
    <scope>NUCLEOTIDE SEQUENCE [LARGE SCALE GENOMIC DNA]</scope>
    <source>
        <strain evidence="7 8">812CH</strain>
    </source>
</reference>
<comment type="similarity">
    <text evidence="2 6">Belongs to the 4-toluene sulfonate uptake permease (TSUP) (TC 2.A.102) family.</text>
</comment>
<dbReference type="InterPro" id="IPR051598">
    <property type="entry name" value="TSUP/Inactive_protease-like"/>
</dbReference>
<dbReference type="GO" id="GO:0005886">
    <property type="term" value="C:plasma membrane"/>
    <property type="evidence" value="ECO:0007669"/>
    <property type="project" value="UniProtKB-SubCell"/>
</dbReference>
<gene>
    <name evidence="7" type="ORF">CPPEL_01135</name>
</gene>
<proteinExistence type="inferred from homology"/>
<dbReference type="OrthoDB" id="45564at2"/>
<evidence type="ECO:0000313" key="7">
    <source>
        <dbReference type="EMBL" id="AZA08374.1"/>
    </source>
</evidence>
<sequence length="299" mass="30825">MKKLLVIAIAGAAAQLVDGGIGMGFGALSTSMLIFLAGLGPAQASAVVHTAEVGTTLCSGISHWKFGNVDAKVLLKIGVPGAIGAFLGANVLTQLSTEAARPITQTILALIGVNLLWRFARGKARSVHRSYRGGVLGCLGLFGGFIDASGGGGWGPVTTSSLLSMGRQSPRKIVGTVSAAEFLVSLSATLGFAFGMREALLENIGAIIALLIGGAITSPIAAWLISRINPTALGGLVGTALMVINVPGLPLKLILLAVGLGVTLRSVIRSKQERPLRSRVVRATEPENIRQEDLIHQAR</sequence>
<evidence type="ECO:0000256" key="5">
    <source>
        <dbReference type="ARBA" id="ARBA00023136"/>
    </source>
</evidence>
<feature type="transmembrane region" description="Helical" evidence="6">
    <location>
        <begin position="73"/>
        <end position="93"/>
    </location>
</feature>
<feature type="transmembrane region" description="Helical" evidence="6">
    <location>
        <begin position="99"/>
        <end position="119"/>
    </location>
</feature>
<dbReference type="EMBL" id="CP033898">
    <property type="protein sequence ID" value="AZA08374.1"/>
    <property type="molecule type" value="Genomic_DNA"/>
</dbReference>
<feature type="transmembrane region" description="Helical" evidence="6">
    <location>
        <begin position="173"/>
        <end position="194"/>
    </location>
</feature>
<comment type="subcellular location">
    <subcellularLocation>
        <location evidence="6">Cell membrane</location>
        <topology evidence="6">Multi-pass membrane protein</topology>
    </subcellularLocation>
    <subcellularLocation>
        <location evidence="1">Membrane</location>
        <topology evidence="1">Multi-pass membrane protein</topology>
    </subcellularLocation>
</comment>
<evidence type="ECO:0000256" key="2">
    <source>
        <dbReference type="ARBA" id="ARBA00009142"/>
    </source>
</evidence>
<feature type="transmembrane region" description="Helical" evidence="6">
    <location>
        <begin position="131"/>
        <end position="153"/>
    </location>
</feature>
<protein>
    <recommendedName>
        <fullName evidence="6">Probable membrane transporter protein</fullName>
    </recommendedName>
</protein>
<dbReference type="Proteomes" id="UP000271426">
    <property type="component" value="Chromosome"/>
</dbReference>
<dbReference type="RefSeq" id="WP_123959350.1">
    <property type="nucleotide sequence ID" value="NZ_CP033898.1"/>
</dbReference>
<keyword evidence="6" id="KW-1003">Cell membrane</keyword>
<feature type="transmembrane region" description="Helical" evidence="6">
    <location>
        <begin position="206"/>
        <end position="226"/>
    </location>
</feature>
<dbReference type="KEGG" id="cpso:CPPEL_01135"/>
<name>A0A3G6IWP1_9CORY</name>
<dbReference type="PANTHER" id="PTHR43701">
    <property type="entry name" value="MEMBRANE TRANSPORTER PROTEIN MJ0441-RELATED"/>
    <property type="match status" value="1"/>
</dbReference>
<dbReference type="AlphaFoldDB" id="A0A3G6IWP1"/>
<keyword evidence="5 6" id="KW-0472">Membrane</keyword>
<evidence type="ECO:0000256" key="3">
    <source>
        <dbReference type="ARBA" id="ARBA00022692"/>
    </source>
</evidence>
<keyword evidence="3 6" id="KW-0812">Transmembrane</keyword>
<evidence type="ECO:0000256" key="1">
    <source>
        <dbReference type="ARBA" id="ARBA00004141"/>
    </source>
</evidence>
<organism evidence="7 8">
    <name type="scientific">Corynebacterium pseudopelargi</name>
    <dbReference type="NCBI Taxonomy" id="2080757"/>
    <lineage>
        <taxon>Bacteria</taxon>
        <taxon>Bacillati</taxon>
        <taxon>Actinomycetota</taxon>
        <taxon>Actinomycetes</taxon>
        <taxon>Mycobacteriales</taxon>
        <taxon>Corynebacteriaceae</taxon>
        <taxon>Corynebacterium</taxon>
    </lineage>
</organism>
<evidence type="ECO:0000256" key="4">
    <source>
        <dbReference type="ARBA" id="ARBA00022989"/>
    </source>
</evidence>
<keyword evidence="8" id="KW-1185">Reference proteome</keyword>
<evidence type="ECO:0000256" key="6">
    <source>
        <dbReference type="RuleBase" id="RU363041"/>
    </source>
</evidence>
<evidence type="ECO:0000313" key="8">
    <source>
        <dbReference type="Proteomes" id="UP000271426"/>
    </source>
</evidence>
<accession>A0A3G6IWP1</accession>
<dbReference type="Pfam" id="PF01925">
    <property type="entry name" value="TauE"/>
    <property type="match status" value="1"/>
</dbReference>
<dbReference type="InterPro" id="IPR002781">
    <property type="entry name" value="TM_pro_TauE-like"/>
</dbReference>
<feature type="transmembrane region" description="Helical" evidence="6">
    <location>
        <begin position="246"/>
        <end position="268"/>
    </location>
</feature>
<dbReference type="PANTHER" id="PTHR43701:SF12">
    <property type="entry name" value="MEMBRANE TRANSPORTER PROTEIN YTNM-RELATED"/>
    <property type="match status" value="1"/>
</dbReference>